<dbReference type="GO" id="GO:0005524">
    <property type="term" value="F:ATP binding"/>
    <property type="evidence" value="ECO:0007669"/>
    <property type="project" value="UniProtKB-UniRule"/>
</dbReference>
<dbReference type="PANTHER" id="PTHR24347">
    <property type="entry name" value="SERINE/THREONINE-PROTEIN KINASE"/>
    <property type="match status" value="1"/>
</dbReference>
<reference evidence="3 4" key="3">
    <citation type="journal article" date="2010" name="BMC Genomics">
        <title>Transcriptome sequencing and comparative analysis of cucumber flowers with different sex types.</title>
        <authorList>
            <person name="Guo S."/>
            <person name="Zheng Y."/>
            <person name="Joung J.G."/>
            <person name="Liu S."/>
            <person name="Zhang Z."/>
            <person name="Crasta O.R."/>
            <person name="Sobral B.W."/>
            <person name="Xu Y."/>
            <person name="Huang S."/>
            <person name="Fei Z."/>
        </authorList>
    </citation>
    <scope>NUCLEOTIDE SEQUENCE [LARGE SCALE GENOMIC DNA]</scope>
    <source>
        <strain evidence="4">cv. 9930</strain>
    </source>
</reference>
<dbReference type="Pfam" id="PF00069">
    <property type="entry name" value="Pkinase"/>
    <property type="match status" value="1"/>
</dbReference>
<sequence>MVDGMEKYEIVDDYLGSGSFGVTKLVRNKNTKELFAVKFIERGPTIDENVEREIINHRSLQHPNIVILTSTKLGIVMEYAGGGQLFRRISNSGCCTEDEVSLTYLLSLIYHEMSLSLVVLFLTRFIQNLIAQNPTYHTPKS</sequence>
<feature type="binding site" evidence="1">
    <location>
        <position position="38"/>
    </location>
    <ligand>
        <name>ATP</name>
        <dbReference type="ChEBI" id="CHEBI:30616"/>
    </ligand>
</feature>
<name>A0A0A0KZ20_CUCSA</name>
<dbReference type="InterPro" id="IPR000719">
    <property type="entry name" value="Prot_kinase_dom"/>
</dbReference>
<dbReference type="Gene3D" id="3.30.200.20">
    <property type="entry name" value="Phosphorylase Kinase, domain 1"/>
    <property type="match status" value="1"/>
</dbReference>
<reference evidence="3 4" key="1">
    <citation type="journal article" date="2009" name="Nat. Genet.">
        <title>The genome of the cucumber, Cucumis sativus L.</title>
        <authorList>
            <person name="Huang S."/>
            <person name="Li R."/>
            <person name="Zhang Z."/>
            <person name="Li L."/>
            <person name="Gu X."/>
            <person name="Fan W."/>
            <person name="Lucas W.J."/>
            <person name="Wang X."/>
            <person name="Xie B."/>
            <person name="Ni P."/>
            <person name="Ren Y."/>
            <person name="Zhu H."/>
            <person name="Li J."/>
            <person name="Lin K."/>
            <person name="Jin W."/>
            <person name="Fei Z."/>
            <person name="Li G."/>
            <person name="Staub J."/>
            <person name="Kilian A."/>
            <person name="van der Vossen E.A."/>
            <person name="Wu Y."/>
            <person name="Guo J."/>
            <person name="He J."/>
            <person name="Jia Z."/>
            <person name="Ren Y."/>
            <person name="Tian G."/>
            <person name="Lu Y."/>
            <person name="Ruan J."/>
            <person name="Qian W."/>
            <person name="Wang M."/>
            <person name="Huang Q."/>
            <person name="Li B."/>
            <person name="Xuan Z."/>
            <person name="Cao J."/>
            <person name="Asan"/>
            <person name="Wu Z."/>
            <person name="Zhang J."/>
            <person name="Cai Q."/>
            <person name="Bai Y."/>
            <person name="Zhao B."/>
            <person name="Han Y."/>
            <person name="Li Y."/>
            <person name="Li X."/>
            <person name="Wang S."/>
            <person name="Shi Q."/>
            <person name="Liu S."/>
            <person name="Cho W.K."/>
            <person name="Kim J.Y."/>
            <person name="Xu Y."/>
            <person name="Heller-Uszynska K."/>
            <person name="Miao H."/>
            <person name="Cheng Z."/>
            <person name="Zhang S."/>
            <person name="Wu J."/>
            <person name="Yang Y."/>
            <person name="Kang H."/>
            <person name="Li M."/>
            <person name="Liang H."/>
            <person name="Ren X."/>
            <person name="Shi Z."/>
            <person name="Wen M."/>
            <person name="Jian M."/>
            <person name="Yang H."/>
            <person name="Zhang G."/>
            <person name="Yang Z."/>
            <person name="Chen R."/>
            <person name="Liu S."/>
            <person name="Li J."/>
            <person name="Ma L."/>
            <person name="Liu H."/>
            <person name="Zhou Y."/>
            <person name="Zhao J."/>
            <person name="Fang X."/>
            <person name="Li G."/>
            <person name="Fang L."/>
            <person name="Li Y."/>
            <person name="Liu D."/>
            <person name="Zheng H."/>
            <person name="Zhang Y."/>
            <person name="Qin N."/>
            <person name="Li Z."/>
            <person name="Yang G."/>
            <person name="Yang S."/>
            <person name="Bolund L."/>
            <person name="Kristiansen K."/>
            <person name="Zheng H."/>
            <person name="Li S."/>
            <person name="Zhang X."/>
            <person name="Yang H."/>
            <person name="Wang J."/>
            <person name="Sun R."/>
            <person name="Zhang B."/>
            <person name="Jiang S."/>
            <person name="Wang J."/>
            <person name="Du Y."/>
            <person name="Li S."/>
        </authorList>
    </citation>
    <scope>NUCLEOTIDE SEQUENCE [LARGE SCALE GENOMIC DNA]</scope>
    <source>
        <strain evidence="4">cv. 9930</strain>
    </source>
</reference>
<dbReference type="AlphaFoldDB" id="A0A0A0KZ20"/>
<organism evidence="3 4">
    <name type="scientific">Cucumis sativus</name>
    <name type="common">Cucumber</name>
    <dbReference type="NCBI Taxonomy" id="3659"/>
    <lineage>
        <taxon>Eukaryota</taxon>
        <taxon>Viridiplantae</taxon>
        <taxon>Streptophyta</taxon>
        <taxon>Embryophyta</taxon>
        <taxon>Tracheophyta</taxon>
        <taxon>Spermatophyta</taxon>
        <taxon>Magnoliopsida</taxon>
        <taxon>eudicotyledons</taxon>
        <taxon>Gunneridae</taxon>
        <taxon>Pentapetalae</taxon>
        <taxon>rosids</taxon>
        <taxon>fabids</taxon>
        <taxon>Cucurbitales</taxon>
        <taxon>Cucurbitaceae</taxon>
        <taxon>Benincaseae</taxon>
        <taxon>Cucumis</taxon>
    </lineage>
</organism>
<dbReference type="SUPFAM" id="SSF56112">
    <property type="entry name" value="Protein kinase-like (PK-like)"/>
    <property type="match status" value="1"/>
</dbReference>
<evidence type="ECO:0000313" key="3">
    <source>
        <dbReference type="EMBL" id="KGN54763.1"/>
    </source>
</evidence>
<dbReference type="SMART" id="SM00220">
    <property type="entry name" value="S_TKc"/>
    <property type="match status" value="1"/>
</dbReference>
<dbReference type="InterPro" id="IPR011009">
    <property type="entry name" value="Kinase-like_dom_sf"/>
</dbReference>
<dbReference type="PROSITE" id="PS00107">
    <property type="entry name" value="PROTEIN_KINASE_ATP"/>
    <property type="match status" value="1"/>
</dbReference>
<dbReference type="PROSITE" id="PS50011">
    <property type="entry name" value="PROTEIN_KINASE_DOM"/>
    <property type="match status" value="1"/>
</dbReference>
<reference evidence="3 4" key="4">
    <citation type="journal article" date="2011" name="BMC Genomics">
        <title>RNA-Seq improves annotation of protein-coding genes in the cucumber genome.</title>
        <authorList>
            <person name="Li Z."/>
            <person name="Zhang Z."/>
            <person name="Yan P."/>
            <person name="Huang S."/>
            <person name="Fei Z."/>
            <person name="Lin K."/>
        </authorList>
    </citation>
    <scope>NUCLEOTIDE SEQUENCE [LARGE SCALE GENOMIC DNA]</scope>
    <source>
        <strain evidence="4">cv. 9930</strain>
    </source>
</reference>
<dbReference type="EMBL" id="CM002925">
    <property type="protein sequence ID" value="KGN54763.1"/>
    <property type="molecule type" value="Genomic_DNA"/>
</dbReference>
<protein>
    <recommendedName>
        <fullName evidence="2">Protein kinase domain-containing protein</fullName>
    </recommendedName>
</protein>
<dbReference type="Proteomes" id="UP000029981">
    <property type="component" value="Chromosome 4"/>
</dbReference>
<feature type="domain" description="Protein kinase" evidence="2">
    <location>
        <begin position="9"/>
        <end position="141"/>
    </location>
</feature>
<dbReference type="STRING" id="3659.A0A0A0KZ20"/>
<dbReference type="GO" id="GO:0004674">
    <property type="term" value="F:protein serine/threonine kinase activity"/>
    <property type="evidence" value="ECO:0000318"/>
    <property type="project" value="GO_Central"/>
</dbReference>
<evidence type="ECO:0000313" key="4">
    <source>
        <dbReference type="Proteomes" id="UP000029981"/>
    </source>
</evidence>
<keyword evidence="4" id="KW-1185">Reference proteome</keyword>
<keyword evidence="1" id="KW-0547">Nucleotide-binding</keyword>
<evidence type="ECO:0000256" key="1">
    <source>
        <dbReference type="PROSITE-ProRule" id="PRU10141"/>
    </source>
</evidence>
<keyword evidence="1" id="KW-0067">ATP-binding</keyword>
<accession>A0A0A0KZ20</accession>
<dbReference type="InterPro" id="IPR017441">
    <property type="entry name" value="Protein_kinase_ATP_BS"/>
</dbReference>
<dbReference type="Gramene" id="KGN54763">
    <property type="protein sequence ID" value="KGN54763"/>
    <property type="gene ID" value="Csa_4G456680"/>
</dbReference>
<gene>
    <name evidence="3" type="ORF">Csa_4G456680</name>
</gene>
<reference evidence="3 4" key="2">
    <citation type="journal article" date="2009" name="PLoS ONE">
        <title>An integrated genetic and cytogenetic map of the cucumber genome.</title>
        <authorList>
            <person name="Ren Y."/>
            <person name="Zhang Z."/>
            <person name="Liu J."/>
            <person name="Staub J.E."/>
            <person name="Han Y."/>
            <person name="Cheng Z."/>
            <person name="Li X."/>
            <person name="Lu J."/>
            <person name="Miao H."/>
            <person name="Kang H."/>
            <person name="Xie B."/>
            <person name="Gu X."/>
            <person name="Wang X."/>
            <person name="Du Y."/>
            <person name="Jin W."/>
            <person name="Huang S."/>
        </authorList>
    </citation>
    <scope>NUCLEOTIDE SEQUENCE [LARGE SCALE GENOMIC DNA]</scope>
    <source>
        <strain evidence="4">cv. 9930</strain>
    </source>
</reference>
<evidence type="ECO:0000259" key="2">
    <source>
        <dbReference type="PROSITE" id="PS50011"/>
    </source>
</evidence>
<proteinExistence type="predicted"/>